<dbReference type="SMART" id="SM00347">
    <property type="entry name" value="HTH_MARR"/>
    <property type="match status" value="1"/>
</dbReference>
<evidence type="ECO:0000259" key="5">
    <source>
        <dbReference type="PROSITE" id="PS50995"/>
    </source>
</evidence>
<evidence type="ECO:0000256" key="1">
    <source>
        <dbReference type="ARBA" id="ARBA00023015"/>
    </source>
</evidence>
<dbReference type="InterPro" id="IPR036388">
    <property type="entry name" value="WH-like_DNA-bd_sf"/>
</dbReference>
<name>A0ABS4G7S9_9CLOT</name>
<dbReference type="SUPFAM" id="SSF46785">
    <property type="entry name" value="Winged helix' DNA-binding domain"/>
    <property type="match status" value="1"/>
</dbReference>
<sequence>MLNIIQSNEGISTRELAEQLDLRPSSLNEKLAELEHDQLLLRVRSPLDQRVFIVQLQPKCIAQLEAIREDRKRFNEAIGEILTVEEAETFTQLAEKLSDGLEQITFPENPENSKHNHGSDRRWR</sequence>
<keyword evidence="3" id="KW-0804">Transcription</keyword>
<organism evidence="6 7">
    <name type="scientific">Youngiibacter multivorans</name>
    <dbReference type="NCBI Taxonomy" id="937251"/>
    <lineage>
        <taxon>Bacteria</taxon>
        <taxon>Bacillati</taxon>
        <taxon>Bacillota</taxon>
        <taxon>Clostridia</taxon>
        <taxon>Eubacteriales</taxon>
        <taxon>Clostridiaceae</taxon>
        <taxon>Youngiibacter</taxon>
    </lineage>
</organism>
<dbReference type="Pfam" id="PF01047">
    <property type="entry name" value="MarR"/>
    <property type="match status" value="1"/>
</dbReference>
<dbReference type="InterPro" id="IPR000835">
    <property type="entry name" value="HTH_MarR-typ"/>
</dbReference>
<proteinExistence type="predicted"/>
<keyword evidence="7" id="KW-1185">Reference proteome</keyword>
<comment type="caution">
    <text evidence="6">The sequence shown here is derived from an EMBL/GenBank/DDBJ whole genome shotgun (WGS) entry which is preliminary data.</text>
</comment>
<evidence type="ECO:0000256" key="4">
    <source>
        <dbReference type="SAM" id="MobiDB-lite"/>
    </source>
</evidence>
<feature type="region of interest" description="Disordered" evidence="4">
    <location>
        <begin position="101"/>
        <end position="124"/>
    </location>
</feature>
<dbReference type="PANTHER" id="PTHR42756">
    <property type="entry name" value="TRANSCRIPTIONAL REGULATOR, MARR"/>
    <property type="match status" value="1"/>
</dbReference>
<dbReference type="GO" id="GO:0003677">
    <property type="term" value="F:DNA binding"/>
    <property type="evidence" value="ECO:0007669"/>
    <property type="project" value="UniProtKB-KW"/>
</dbReference>
<evidence type="ECO:0000256" key="2">
    <source>
        <dbReference type="ARBA" id="ARBA00023125"/>
    </source>
</evidence>
<keyword evidence="2 6" id="KW-0238">DNA-binding</keyword>
<feature type="domain" description="HTH marR-type" evidence="5">
    <location>
        <begin position="1"/>
        <end position="99"/>
    </location>
</feature>
<evidence type="ECO:0000313" key="6">
    <source>
        <dbReference type="EMBL" id="MBP1920628.1"/>
    </source>
</evidence>
<dbReference type="PANTHER" id="PTHR42756:SF1">
    <property type="entry name" value="TRANSCRIPTIONAL REPRESSOR OF EMRAB OPERON"/>
    <property type="match status" value="1"/>
</dbReference>
<dbReference type="PROSITE" id="PS50995">
    <property type="entry name" value="HTH_MARR_2"/>
    <property type="match status" value="1"/>
</dbReference>
<accession>A0ABS4G7S9</accession>
<gene>
    <name evidence="6" type="ORF">J2Z34_003143</name>
</gene>
<evidence type="ECO:0000256" key="3">
    <source>
        <dbReference type="ARBA" id="ARBA00023163"/>
    </source>
</evidence>
<dbReference type="RefSeq" id="WP_209460791.1">
    <property type="nucleotide sequence ID" value="NZ_JAGGKC010000034.1"/>
</dbReference>
<evidence type="ECO:0000313" key="7">
    <source>
        <dbReference type="Proteomes" id="UP001519271"/>
    </source>
</evidence>
<keyword evidence="1" id="KW-0805">Transcription regulation</keyword>
<reference evidence="6 7" key="1">
    <citation type="submission" date="2021-03" db="EMBL/GenBank/DDBJ databases">
        <title>Genomic Encyclopedia of Type Strains, Phase IV (KMG-IV): sequencing the most valuable type-strain genomes for metagenomic binning, comparative biology and taxonomic classification.</title>
        <authorList>
            <person name="Goeker M."/>
        </authorList>
    </citation>
    <scope>NUCLEOTIDE SEQUENCE [LARGE SCALE GENOMIC DNA]</scope>
    <source>
        <strain evidence="6 7">DSM 6139</strain>
    </source>
</reference>
<dbReference type="InterPro" id="IPR036390">
    <property type="entry name" value="WH_DNA-bd_sf"/>
</dbReference>
<feature type="compositionally biased region" description="Basic and acidic residues" evidence="4">
    <location>
        <begin position="111"/>
        <end position="124"/>
    </location>
</feature>
<dbReference type="Proteomes" id="UP001519271">
    <property type="component" value="Unassembled WGS sequence"/>
</dbReference>
<dbReference type="Gene3D" id="1.10.10.10">
    <property type="entry name" value="Winged helix-like DNA-binding domain superfamily/Winged helix DNA-binding domain"/>
    <property type="match status" value="1"/>
</dbReference>
<protein>
    <submittedName>
        <fullName evidence="6">DNA-binding MarR family transcriptional regulator</fullName>
    </submittedName>
</protein>
<dbReference type="EMBL" id="JAGGKC010000034">
    <property type="protein sequence ID" value="MBP1920628.1"/>
    <property type="molecule type" value="Genomic_DNA"/>
</dbReference>